<evidence type="ECO:0000313" key="4">
    <source>
        <dbReference type="Proteomes" id="UP000244066"/>
    </source>
</evidence>
<name>A0A2R7Y9K0_9ARCH</name>
<evidence type="ECO:0000256" key="1">
    <source>
        <dbReference type="SAM" id="Phobius"/>
    </source>
</evidence>
<dbReference type="EMBL" id="NDWU01000002">
    <property type="protein sequence ID" value="PUA34210.1"/>
    <property type="molecule type" value="Genomic_DNA"/>
</dbReference>
<feature type="domain" description="Glycosyltransferase RgtA/B/C/D-like" evidence="2">
    <location>
        <begin position="67"/>
        <end position="207"/>
    </location>
</feature>
<protein>
    <recommendedName>
        <fullName evidence="2">Glycosyltransferase RgtA/B/C/D-like domain-containing protein</fullName>
    </recommendedName>
</protein>
<organism evidence="3 4">
    <name type="scientific">Candidatus Terraquivivens tikiterensis</name>
    <dbReference type="NCBI Taxonomy" id="1980982"/>
    <lineage>
        <taxon>Archaea</taxon>
        <taxon>Nitrososphaerota</taxon>
        <taxon>Candidatus Wolframiiraptoraceae</taxon>
        <taxon>Candidatus Terraquivivens</taxon>
    </lineage>
</organism>
<evidence type="ECO:0000313" key="3">
    <source>
        <dbReference type="EMBL" id="PUA34210.1"/>
    </source>
</evidence>
<keyword evidence="1" id="KW-1133">Transmembrane helix</keyword>
<feature type="transmembrane region" description="Helical" evidence="1">
    <location>
        <begin position="283"/>
        <end position="301"/>
    </location>
</feature>
<reference evidence="3 4" key="1">
    <citation type="submission" date="2017-04" db="EMBL/GenBank/DDBJ databases">
        <title>Draft Aigarchaeota genome from a New Zealand hot spring.</title>
        <authorList>
            <person name="Reysenbach A.-L."/>
            <person name="Donaho J.A."/>
            <person name="Gerhart J."/>
            <person name="Kelley J.F."/>
            <person name="Kouba K."/>
            <person name="Podar M."/>
            <person name="Stott M."/>
        </authorList>
    </citation>
    <scope>NUCLEOTIDE SEQUENCE [LARGE SCALE GENOMIC DNA]</scope>
    <source>
        <strain evidence="3">NZ13_MG1</strain>
    </source>
</reference>
<feature type="transmembrane region" description="Helical" evidence="1">
    <location>
        <begin position="132"/>
        <end position="150"/>
    </location>
</feature>
<feature type="transmembrane region" description="Helical" evidence="1">
    <location>
        <begin position="80"/>
        <end position="101"/>
    </location>
</feature>
<dbReference type="AlphaFoldDB" id="A0A2R7Y9K0"/>
<evidence type="ECO:0000259" key="2">
    <source>
        <dbReference type="Pfam" id="PF13231"/>
    </source>
</evidence>
<keyword evidence="1" id="KW-0472">Membrane</keyword>
<comment type="caution">
    <text evidence="3">The sequence shown here is derived from an EMBL/GenBank/DDBJ whole genome shotgun (WGS) entry which is preliminary data.</text>
</comment>
<feature type="transmembrane region" description="Helical" evidence="1">
    <location>
        <begin position="170"/>
        <end position="190"/>
    </location>
</feature>
<proteinExistence type="predicted"/>
<sequence length="531" mass="60131">MDRKDAVILALIVAAVYLFVFSIPPRDFPLSDDYAYYSEVKTFLAEGKFKMHNSATATSIVQVLIGSAAASLLGLSHETLMLTTMLLSAIPIAFTYLWLRLWVGRELAALGSFAMLVNPAYYYLSHTFMTDIYSLVFMLPSILFLFKGIYEGRDAYIGAGVTLALVGFWVRQYSVLLIGGAILWYFYRLIFEKRNEFTLKRVTMLFFLPATNLAIWWYLFPLLHDLDHKCAYVVGLGGWVPKNMLQVLLFTGYFLFPLGIAYLADHRTLFKDFLGLKKHIRVFLVIVFAALLSFMVLRTLYGLGNLWVPAMPFAYATANPTGVGPTPLAGSKPYFFPTWLWIPICLLSVVTAFGLAVQALRNSSSQKTLMLLAFAFSAVIPQTFYGNFFDRYYLIVVPLTLPIALASAKEYKFMKAGLILTIAVLGVWSWYGVYDNFSWNAARWDGIRYLLGMGVPEKSIDAGMEYNARFFEGCRNINVKPVRWYGWSYSLSDDYVVSFSPLDGYEVLREIAYRGPFGERLGSIYVLKKAD</sequence>
<feature type="transmembrane region" description="Helical" evidence="1">
    <location>
        <begin position="338"/>
        <end position="357"/>
    </location>
</feature>
<accession>A0A2R7Y9K0</accession>
<feature type="transmembrane region" description="Helical" evidence="1">
    <location>
        <begin position="416"/>
        <end position="434"/>
    </location>
</feature>
<feature type="transmembrane region" description="Helical" evidence="1">
    <location>
        <begin position="369"/>
        <end position="386"/>
    </location>
</feature>
<dbReference type="Proteomes" id="UP000244066">
    <property type="component" value="Unassembled WGS sequence"/>
</dbReference>
<feature type="transmembrane region" description="Helical" evidence="1">
    <location>
        <begin position="7"/>
        <end position="24"/>
    </location>
</feature>
<dbReference type="InterPro" id="IPR038731">
    <property type="entry name" value="RgtA/B/C-like"/>
</dbReference>
<gene>
    <name evidence="3" type="ORF">B9J98_01060</name>
</gene>
<feature type="transmembrane region" description="Helical" evidence="1">
    <location>
        <begin position="244"/>
        <end position="263"/>
    </location>
</feature>
<dbReference type="Pfam" id="PF13231">
    <property type="entry name" value="PMT_2"/>
    <property type="match status" value="1"/>
</dbReference>
<feature type="transmembrane region" description="Helical" evidence="1">
    <location>
        <begin position="202"/>
        <end position="219"/>
    </location>
</feature>
<keyword evidence="1" id="KW-0812">Transmembrane</keyword>